<dbReference type="EMBL" id="CP072801">
    <property type="protein sequence ID" value="QTR46410.1"/>
    <property type="molecule type" value="Genomic_DNA"/>
</dbReference>
<dbReference type="Proteomes" id="UP000672039">
    <property type="component" value="Chromosome"/>
</dbReference>
<name>A0ABX7WZS2_9GAMM</name>
<keyword evidence="3" id="KW-1185">Reference proteome</keyword>
<dbReference type="PANTHER" id="PTHR24096">
    <property type="entry name" value="LONG-CHAIN-FATTY-ACID--COA LIGASE"/>
    <property type="match status" value="1"/>
</dbReference>
<accession>A0ABX7WZS2</accession>
<dbReference type="SUPFAM" id="SSF56801">
    <property type="entry name" value="Acetyl-CoA synthetase-like"/>
    <property type="match status" value="1"/>
</dbReference>
<feature type="domain" description="AMP-dependent synthetase/ligase" evidence="1">
    <location>
        <begin position="111"/>
        <end position="330"/>
    </location>
</feature>
<dbReference type="Gene3D" id="3.40.50.12780">
    <property type="entry name" value="N-terminal domain of ligase-like"/>
    <property type="match status" value="1"/>
</dbReference>
<evidence type="ECO:0000313" key="2">
    <source>
        <dbReference type="EMBL" id="QTR46410.1"/>
    </source>
</evidence>
<evidence type="ECO:0000313" key="3">
    <source>
        <dbReference type="Proteomes" id="UP000672039"/>
    </source>
</evidence>
<gene>
    <name evidence="2" type="ORF">J9253_00140</name>
</gene>
<organism evidence="2 3">
    <name type="scientific">Thiothrix litoralis</name>
    <dbReference type="NCBI Taxonomy" id="2891210"/>
    <lineage>
        <taxon>Bacteria</taxon>
        <taxon>Pseudomonadati</taxon>
        <taxon>Pseudomonadota</taxon>
        <taxon>Gammaproteobacteria</taxon>
        <taxon>Thiotrichales</taxon>
        <taxon>Thiotrichaceae</taxon>
        <taxon>Thiothrix</taxon>
    </lineage>
</organism>
<dbReference type="RefSeq" id="WP_210222746.1">
    <property type="nucleotide sequence ID" value="NZ_CP072801.1"/>
</dbReference>
<dbReference type="InterPro" id="IPR045851">
    <property type="entry name" value="AMP-bd_C_sf"/>
</dbReference>
<protein>
    <submittedName>
        <fullName evidence="2">AMP-binding protein</fullName>
    </submittedName>
</protein>
<evidence type="ECO:0000259" key="1">
    <source>
        <dbReference type="Pfam" id="PF00501"/>
    </source>
</evidence>
<dbReference type="InterPro" id="IPR042099">
    <property type="entry name" value="ANL_N_sf"/>
</dbReference>
<sequence length="467" mass="52244">MNFAKNLENFGDNIALQFEDGTTNSYLDLATIADDILTLENAPEQRTKALVAIECENGLPVIAGYLSVLRNDFPTILVDNKLDDGLRNRLYKHYNISHVWKAHGSWEKLTNTPPTVHPDVAIMLSTSGSTGTPKLVKLTKSNLQANADSICEYLAITQDERPITTLPIHYSYGLSVLNTHLNVGATILVTNEPITSRNFWELFKNYNATSFAGVPTNYAMLKQLRFERMELPSLRTMTQAGGRLAPDMIQWFAKLSIEKSRQFFVMYGQTEATARISYVPFQRLLEKIGSIGTSIPMGELYIIDEYGAKITESNKSGELCYKGANVMMGYAETPDDLALPDTLNGVLHTGDLAYRDDDGFYYIAGRLKRFIKIFGNRVSLDEIEYQLHEDGYHATVTGQDDLLVIAVVKVYSSSKMEDQLKQHITSRYHFHHSAIRIISVDSIPLSSAGKIQYATLLEIALQTLSGK</sequence>
<dbReference type="Pfam" id="PF00501">
    <property type="entry name" value="AMP-binding"/>
    <property type="match status" value="1"/>
</dbReference>
<dbReference type="Gene3D" id="3.30.300.30">
    <property type="match status" value="1"/>
</dbReference>
<dbReference type="InterPro" id="IPR000873">
    <property type="entry name" value="AMP-dep_synth/lig_dom"/>
</dbReference>
<reference evidence="2 3" key="1">
    <citation type="submission" date="2021-04" db="EMBL/GenBank/DDBJ databases">
        <title>Genomics, taxonomy and metabolism of representatives of sulfur bacteria of the genus Thiothrix: Thiothrix fructosivorans QT, Thiothrix unzii A1T and three new species, Thiothrix subterranea sp. nov., Thiothrix litoralis sp. nov. and 'Candidatus Thiothrix anitrata' sp. nov.</title>
        <authorList>
            <person name="Ravin N.V."/>
            <person name="Smolyakov D."/>
            <person name="Rudenko T.S."/>
            <person name="Mardanov A.V."/>
            <person name="Beletsky A.V."/>
            <person name="Markov N.D."/>
            <person name="Fomenkov A.I."/>
            <person name="Roberts R.J."/>
            <person name="Karnachuk O.V."/>
            <person name="Novikov A."/>
            <person name="Grabovich M.Y."/>
        </authorList>
    </citation>
    <scope>NUCLEOTIDE SEQUENCE [LARGE SCALE GENOMIC DNA]</scope>
    <source>
        <strain evidence="2 3">AS</strain>
    </source>
</reference>
<proteinExistence type="predicted"/>